<proteinExistence type="predicted"/>
<dbReference type="Proteomes" id="UP001142648">
    <property type="component" value="Unassembled WGS sequence"/>
</dbReference>
<dbReference type="PROSITE" id="PS51257">
    <property type="entry name" value="PROKAR_LIPOPROTEIN"/>
    <property type="match status" value="1"/>
</dbReference>
<gene>
    <name evidence="2" type="ORF">N0B51_04680</name>
</gene>
<protein>
    <recommendedName>
        <fullName evidence="4">DUF3108 domain-containing protein</fullName>
    </recommendedName>
</protein>
<dbReference type="EMBL" id="JAOAMV010000002">
    <property type="protein sequence ID" value="MCT2558268.1"/>
    <property type="molecule type" value="Genomic_DNA"/>
</dbReference>
<keyword evidence="1" id="KW-0732">Signal</keyword>
<evidence type="ECO:0000256" key="1">
    <source>
        <dbReference type="SAM" id="SignalP"/>
    </source>
</evidence>
<organism evidence="2 3">
    <name type="scientific">Tsuneonella litorea</name>
    <dbReference type="NCBI Taxonomy" id="2976475"/>
    <lineage>
        <taxon>Bacteria</taxon>
        <taxon>Pseudomonadati</taxon>
        <taxon>Pseudomonadota</taxon>
        <taxon>Alphaproteobacteria</taxon>
        <taxon>Sphingomonadales</taxon>
        <taxon>Erythrobacteraceae</taxon>
        <taxon>Tsuneonella</taxon>
    </lineage>
</organism>
<sequence>MKRVFPLLGFAVLTACVPAQMQLSPSLAQSRVRAEIAGIGGRTSGQFMAGSYSGSFDRSLESWSFADTAVVRGGHNYLSVSGPEISSTIEAHCAMRERAIDLGSGVEVTVRSMAYRCEFTAGGRPIPARFELQESQRGGLAVFRYERIGEIALGGEIVQFRSVHRIDGAALPTITPSGYVFEQAGREIGAVDLANRPALVLSPALDKGLARTVTVAALVLATFWDPAIHDPDA</sequence>
<reference evidence="2" key="1">
    <citation type="submission" date="2022-09" db="EMBL/GenBank/DDBJ databases">
        <title>The genome sequence of Tsuneonella sp. YG55.</title>
        <authorList>
            <person name="Liu Y."/>
        </authorList>
    </citation>
    <scope>NUCLEOTIDE SEQUENCE</scope>
    <source>
        <strain evidence="2">YG55</strain>
    </source>
</reference>
<keyword evidence="3" id="KW-1185">Reference proteome</keyword>
<dbReference type="AlphaFoldDB" id="A0A9X2W0B7"/>
<comment type="caution">
    <text evidence="2">The sequence shown here is derived from an EMBL/GenBank/DDBJ whole genome shotgun (WGS) entry which is preliminary data.</text>
</comment>
<feature type="signal peptide" evidence="1">
    <location>
        <begin position="1"/>
        <end position="21"/>
    </location>
</feature>
<evidence type="ECO:0000313" key="2">
    <source>
        <dbReference type="EMBL" id="MCT2558268.1"/>
    </source>
</evidence>
<accession>A0A9X2W0B7</accession>
<evidence type="ECO:0008006" key="4">
    <source>
        <dbReference type="Google" id="ProtNLM"/>
    </source>
</evidence>
<name>A0A9X2W0B7_9SPHN</name>
<feature type="chain" id="PRO_5040917450" description="DUF3108 domain-containing protein" evidence="1">
    <location>
        <begin position="22"/>
        <end position="233"/>
    </location>
</feature>
<evidence type="ECO:0000313" key="3">
    <source>
        <dbReference type="Proteomes" id="UP001142648"/>
    </source>
</evidence>
<dbReference type="RefSeq" id="WP_259961080.1">
    <property type="nucleotide sequence ID" value="NZ_JAOAMV010000002.1"/>
</dbReference>